<gene>
    <name evidence="1" type="ORF">NQ176_g4363</name>
</gene>
<keyword evidence="2" id="KW-1185">Reference proteome</keyword>
<evidence type="ECO:0000313" key="1">
    <source>
        <dbReference type="EMBL" id="KAJ2977443.1"/>
    </source>
</evidence>
<evidence type="ECO:0000313" key="2">
    <source>
        <dbReference type="Proteomes" id="UP001143910"/>
    </source>
</evidence>
<reference evidence="1" key="1">
    <citation type="submission" date="2022-08" db="EMBL/GenBank/DDBJ databases">
        <title>Genome Sequence of Lecanicillium fungicola.</title>
        <authorList>
            <person name="Buettner E."/>
        </authorList>
    </citation>
    <scope>NUCLEOTIDE SEQUENCE</scope>
    <source>
        <strain evidence="1">Babe33</strain>
    </source>
</reference>
<organism evidence="1 2">
    <name type="scientific">Zarea fungicola</name>
    <dbReference type="NCBI Taxonomy" id="93591"/>
    <lineage>
        <taxon>Eukaryota</taxon>
        <taxon>Fungi</taxon>
        <taxon>Dikarya</taxon>
        <taxon>Ascomycota</taxon>
        <taxon>Pezizomycotina</taxon>
        <taxon>Sordariomycetes</taxon>
        <taxon>Hypocreomycetidae</taxon>
        <taxon>Hypocreales</taxon>
        <taxon>Cordycipitaceae</taxon>
        <taxon>Zarea</taxon>
    </lineage>
</organism>
<comment type="caution">
    <text evidence="1">The sequence shown here is derived from an EMBL/GenBank/DDBJ whole genome shotgun (WGS) entry which is preliminary data.</text>
</comment>
<accession>A0ACC1NEJ0</accession>
<dbReference type="Proteomes" id="UP001143910">
    <property type="component" value="Unassembled WGS sequence"/>
</dbReference>
<name>A0ACC1NEJ0_9HYPO</name>
<protein>
    <submittedName>
        <fullName evidence="1">Uncharacterized protein</fullName>
    </submittedName>
</protein>
<proteinExistence type="predicted"/>
<sequence length="143" mass="15644">MQAGSGYCQYRVDRLKHTQAAGDGLAPSAMTADFGTIPGGLASTEATLKGSRISHRYSQGQRIAYPSQNSIAALPEEEQSKCLQGVFKAVLQAYDGVPMGKPKKLDEWNVRNLGERLADILMRLHNFKSGLLLPPRYDCFSIV</sequence>
<dbReference type="EMBL" id="JANJQO010000471">
    <property type="protein sequence ID" value="KAJ2977443.1"/>
    <property type="molecule type" value="Genomic_DNA"/>
</dbReference>